<sequence length="166" mass="18063">MGVPLRLPKCDPCLYRNSDKIFEKEDPFVYDTIEKNTPPTCCNLNIYAKGSLKGNFQIENAIHGLKRCGLFPLRPEDVDQLKLHPSKVHAPATAPSISVTVATSKSGITERSNCDSNTAIASPIVTSEKTNGSDTDGVAIPAPRSLSTNLSSRLTVNQQTAFFDRK</sequence>
<accession>A0A9D4IJ13</accession>
<dbReference type="Proteomes" id="UP000828390">
    <property type="component" value="Unassembled WGS sequence"/>
</dbReference>
<comment type="caution">
    <text evidence="1">The sequence shown here is derived from an EMBL/GenBank/DDBJ whole genome shotgun (WGS) entry which is preliminary data.</text>
</comment>
<keyword evidence="2" id="KW-1185">Reference proteome</keyword>
<reference evidence="1" key="2">
    <citation type="submission" date="2020-11" db="EMBL/GenBank/DDBJ databases">
        <authorList>
            <person name="McCartney M.A."/>
            <person name="Auch B."/>
            <person name="Kono T."/>
            <person name="Mallez S."/>
            <person name="Becker A."/>
            <person name="Gohl D.M."/>
            <person name="Silverstein K.A.T."/>
            <person name="Koren S."/>
            <person name="Bechman K.B."/>
            <person name="Herman A."/>
            <person name="Abrahante J.E."/>
            <person name="Garbe J."/>
        </authorList>
    </citation>
    <scope>NUCLEOTIDE SEQUENCE</scope>
    <source>
        <strain evidence="1">Duluth1</strain>
        <tissue evidence="1">Whole animal</tissue>
    </source>
</reference>
<name>A0A9D4IJ13_DREPO</name>
<dbReference type="AlphaFoldDB" id="A0A9D4IJ13"/>
<proteinExistence type="predicted"/>
<organism evidence="1 2">
    <name type="scientific">Dreissena polymorpha</name>
    <name type="common">Zebra mussel</name>
    <name type="synonym">Mytilus polymorpha</name>
    <dbReference type="NCBI Taxonomy" id="45954"/>
    <lineage>
        <taxon>Eukaryota</taxon>
        <taxon>Metazoa</taxon>
        <taxon>Spiralia</taxon>
        <taxon>Lophotrochozoa</taxon>
        <taxon>Mollusca</taxon>
        <taxon>Bivalvia</taxon>
        <taxon>Autobranchia</taxon>
        <taxon>Heteroconchia</taxon>
        <taxon>Euheterodonta</taxon>
        <taxon>Imparidentia</taxon>
        <taxon>Neoheterodontei</taxon>
        <taxon>Myida</taxon>
        <taxon>Dreissenoidea</taxon>
        <taxon>Dreissenidae</taxon>
        <taxon>Dreissena</taxon>
    </lineage>
</organism>
<reference evidence="1" key="1">
    <citation type="journal article" date="2019" name="bioRxiv">
        <title>The Genome of the Zebra Mussel, Dreissena polymorpha: A Resource for Invasive Species Research.</title>
        <authorList>
            <person name="McCartney M.A."/>
            <person name="Auch B."/>
            <person name="Kono T."/>
            <person name="Mallez S."/>
            <person name="Zhang Y."/>
            <person name="Obille A."/>
            <person name="Becker A."/>
            <person name="Abrahante J.E."/>
            <person name="Garbe J."/>
            <person name="Badalamenti J.P."/>
            <person name="Herman A."/>
            <person name="Mangelson H."/>
            <person name="Liachko I."/>
            <person name="Sullivan S."/>
            <person name="Sone E.D."/>
            <person name="Koren S."/>
            <person name="Silverstein K.A.T."/>
            <person name="Beckman K.B."/>
            <person name="Gohl D.M."/>
        </authorList>
    </citation>
    <scope>NUCLEOTIDE SEQUENCE</scope>
    <source>
        <strain evidence="1">Duluth1</strain>
        <tissue evidence="1">Whole animal</tissue>
    </source>
</reference>
<dbReference type="EMBL" id="JAIWYP010000009">
    <property type="protein sequence ID" value="KAH3774889.1"/>
    <property type="molecule type" value="Genomic_DNA"/>
</dbReference>
<gene>
    <name evidence="1" type="ORF">DPMN_176283</name>
</gene>
<evidence type="ECO:0000313" key="2">
    <source>
        <dbReference type="Proteomes" id="UP000828390"/>
    </source>
</evidence>
<evidence type="ECO:0000313" key="1">
    <source>
        <dbReference type="EMBL" id="KAH3774889.1"/>
    </source>
</evidence>
<protein>
    <submittedName>
        <fullName evidence="1">Uncharacterized protein</fullName>
    </submittedName>
</protein>